<dbReference type="Proteomes" id="UP000094622">
    <property type="component" value="Unassembled WGS sequence"/>
</dbReference>
<dbReference type="SUPFAM" id="SSF69318">
    <property type="entry name" value="Integrin alpha N-terminal domain"/>
    <property type="match status" value="1"/>
</dbReference>
<accession>A0A1E3H6G7</accession>
<dbReference type="EMBL" id="MCRJ01000011">
    <property type="protein sequence ID" value="ODN71929.1"/>
    <property type="molecule type" value="Genomic_DNA"/>
</dbReference>
<comment type="caution">
    <text evidence="3">The sequence shown here is derived from an EMBL/GenBank/DDBJ whole genome shotgun (WGS) entry which is preliminary data.</text>
</comment>
<feature type="compositionally biased region" description="Low complexity" evidence="2">
    <location>
        <begin position="318"/>
        <end position="334"/>
    </location>
</feature>
<dbReference type="Pfam" id="PF13517">
    <property type="entry name" value="FG-GAP_3"/>
    <property type="match status" value="1"/>
</dbReference>
<sequence>MHEEATTAGVHQVYDGPWEFFVGGGVASFDCNGDLKPDMFMAGGRNPAKLFVNESPVGGALKFRESPTGLDERDGTKVLGAYPLDIDGDGHMDLAVLRLGENLLLKGAPGCRFEVANRAFGFDGGRAWTTAFAAEWERGQRFPTLAFGNYVDRAQPGSPWGTCHDNELFRPEAGESPRYGERTVLTPGFCTLSMLFTDWNRSGEPSLRMTNDRQYYRGGQEQLWAVPPGKPPRLYGKADGWEPLTIWGMGIAQFDLDVDGAPEYALTSMGDTKLQTLDDEAEEDRPVYRDIAFEKGATAHRPTPGRTSIPRPAGTRNLPTSTTTALPTSSSPRATSRRCRTLPPSIPTTCCSAAGTAALPKPANRPASRSTPRAAARASPTSISTACSIWWWSTAASRPACSAIAA</sequence>
<dbReference type="InterPro" id="IPR028994">
    <property type="entry name" value="Integrin_alpha_N"/>
</dbReference>
<feature type="region of interest" description="Disordered" evidence="2">
    <location>
        <begin position="353"/>
        <end position="378"/>
    </location>
</feature>
<dbReference type="PATRIC" id="fig|1439726.3.peg.799"/>
<feature type="compositionally biased region" description="Low complexity" evidence="2">
    <location>
        <begin position="362"/>
        <end position="378"/>
    </location>
</feature>
<dbReference type="InterPro" id="IPR013517">
    <property type="entry name" value="FG-GAP"/>
</dbReference>
<dbReference type="RefSeq" id="WP_342586203.1">
    <property type="nucleotide sequence ID" value="NZ_MCRJ01000011.1"/>
</dbReference>
<feature type="region of interest" description="Disordered" evidence="2">
    <location>
        <begin position="296"/>
        <end position="339"/>
    </location>
</feature>
<name>A0A1E3H6G7_9HYPH</name>
<proteinExistence type="predicted"/>
<gene>
    <name evidence="3" type="ORF">A6302_00761</name>
</gene>
<reference evidence="3 4" key="1">
    <citation type="submission" date="2016-07" db="EMBL/GenBank/DDBJ databases">
        <title>Draft Genome Sequence of Methylobrevis pamukkalensis PK2.</title>
        <authorList>
            <person name="Vasilenko O.V."/>
            <person name="Doronina N.V."/>
            <person name="Shmareva M.N."/>
            <person name="Tarlachkov S.V."/>
            <person name="Mustakhimov I."/>
            <person name="Trotsenko Y.A."/>
        </authorList>
    </citation>
    <scope>NUCLEOTIDE SEQUENCE [LARGE SCALE GENOMIC DNA]</scope>
    <source>
        <strain evidence="3 4">PK2</strain>
    </source>
</reference>
<dbReference type="AlphaFoldDB" id="A0A1E3H6G7"/>
<evidence type="ECO:0000313" key="4">
    <source>
        <dbReference type="Proteomes" id="UP000094622"/>
    </source>
</evidence>
<evidence type="ECO:0000256" key="1">
    <source>
        <dbReference type="ARBA" id="ARBA00022729"/>
    </source>
</evidence>
<evidence type="ECO:0008006" key="5">
    <source>
        <dbReference type="Google" id="ProtNLM"/>
    </source>
</evidence>
<keyword evidence="4" id="KW-1185">Reference proteome</keyword>
<protein>
    <recommendedName>
        <fullName evidence="5">FG-GAP repeat protein</fullName>
    </recommendedName>
</protein>
<evidence type="ECO:0000256" key="2">
    <source>
        <dbReference type="SAM" id="MobiDB-lite"/>
    </source>
</evidence>
<evidence type="ECO:0000313" key="3">
    <source>
        <dbReference type="EMBL" id="ODN71929.1"/>
    </source>
</evidence>
<organism evidence="3 4">
    <name type="scientific">Methylobrevis pamukkalensis</name>
    <dbReference type="NCBI Taxonomy" id="1439726"/>
    <lineage>
        <taxon>Bacteria</taxon>
        <taxon>Pseudomonadati</taxon>
        <taxon>Pseudomonadota</taxon>
        <taxon>Alphaproteobacteria</taxon>
        <taxon>Hyphomicrobiales</taxon>
        <taxon>Pleomorphomonadaceae</taxon>
        <taxon>Methylobrevis</taxon>
    </lineage>
</organism>
<keyword evidence="1" id="KW-0732">Signal</keyword>